<reference evidence="1 2" key="1">
    <citation type="submission" date="2020-09" db="EMBL/GenBank/DDBJ databases">
        <title>De no assembly of potato wild relative species, Solanum commersonii.</title>
        <authorList>
            <person name="Cho K."/>
        </authorList>
    </citation>
    <scope>NUCLEOTIDE SEQUENCE [LARGE SCALE GENOMIC DNA]</scope>
    <source>
        <strain evidence="1">LZ3.2</strain>
        <tissue evidence="1">Leaf</tissue>
    </source>
</reference>
<keyword evidence="2" id="KW-1185">Reference proteome</keyword>
<accession>A0A9J5WAW3</accession>
<dbReference type="Proteomes" id="UP000824120">
    <property type="component" value="Chromosome 12"/>
</dbReference>
<proteinExistence type="predicted"/>
<sequence>MFVREDVVGLSHELELCKGSVNSTRALLQQPFYSKSGEEVYDREYIESLHHILFDLLIILYDLLDKIERWLRKLEDRMLINKGGLLAKVESKKTFTVISNRDIYREF</sequence>
<comment type="caution">
    <text evidence="1">The sequence shown here is derived from an EMBL/GenBank/DDBJ whole genome shotgun (WGS) entry which is preliminary data.</text>
</comment>
<name>A0A9J5WAW3_SOLCO</name>
<evidence type="ECO:0000313" key="2">
    <source>
        <dbReference type="Proteomes" id="UP000824120"/>
    </source>
</evidence>
<evidence type="ECO:0000313" key="1">
    <source>
        <dbReference type="EMBL" id="KAG5572224.1"/>
    </source>
</evidence>
<dbReference type="AlphaFoldDB" id="A0A9J5WAW3"/>
<gene>
    <name evidence="1" type="ORF">H5410_061990</name>
</gene>
<protein>
    <submittedName>
        <fullName evidence="1">Uncharacterized protein</fullName>
    </submittedName>
</protein>
<organism evidence="1 2">
    <name type="scientific">Solanum commersonii</name>
    <name type="common">Commerson's wild potato</name>
    <name type="synonym">Commerson's nightshade</name>
    <dbReference type="NCBI Taxonomy" id="4109"/>
    <lineage>
        <taxon>Eukaryota</taxon>
        <taxon>Viridiplantae</taxon>
        <taxon>Streptophyta</taxon>
        <taxon>Embryophyta</taxon>
        <taxon>Tracheophyta</taxon>
        <taxon>Spermatophyta</taxon>
        <taxon>Magnoliopsida</taxon>
        <taxon>eudicotyledons</taxon>
        <taxon>Gunneridae</taxon>
        <taxon>Pentapetalae</taxon>
        <taxon>asterids</taxon>
        <taxon>lamiids</taxon>
        <taxon>Solanales</taxon>
        <taxon>Solanaceae</taxon>
        <taxon>Solanoideae</taxon>
        <taxon>Solaneae</taxon>
        <taxon>Solanum</taxon>
    </lineage>
</organism>
<dbReference type="EMBL" id="JACXVP010000012">
    <property type="protein sequence ID" value="KAG5572224.1"/>
    <property type="molecule type" value="Genomic_DNA"/>
</dbReference>